<keyword evidence="1" id="KW-0472">Membrane</keyword>
<dbReference type="AlphaFoldDB" id="A0A6M1RWW1"/>
<dbReference type="RefSeq" id="WP_165108093.1">
    <property type="nucleotide sequence ID" value="NZ_JAAKYA010000072.1"/>
</dbReference>
<reference evidence="2 3" key="1">
    <citation type="submission" date="2020-02" db="EMBL/GenBank/DDBJ databases">
        <title>Draft genome sequence of Limisphaera ngatamarikiensis NGM72.4T, a thermophilic Verrucomicrobia grouped in subdivision 3.</title>
        <authorList>
            <person name="Carere C.R."/>
            <person name="Steen J."/>
            <person name="Hugenholtz P."/>
            <person name="Stott M.B."/>
        </authorList>
    </citation>
    <scope>NUCLEOTIDE SEQUENCE [LARGE SCALE GENOMIC DNA]</scope>
    <source>
        <strain evidence="2 3">NGM72.4</strain>
    </source>
</reference>
<name>A0A6M1RWW1_9BACT</name>
<protein>
    <recommendedName>
        <fullName evidence="4">AsmA family protein</fullName>
    </recommendedName>
</protein>
<gene>
    <name evidence="2" type="ORF">G4L39_10630</name>
</gene>
<organism evidence="2 3">
    <name type="scientific">Limisphaera ngatamarikiensis</name>
    <dbReference type="NCBI Taxonomy" id="1324935"/>
    <lineage>
        <taxon>Bacteria</taxon>
        <taxon>Pseudomonadati</taxon>
        <taxon>Verrucomicrobiota</taxon>
        <taxon>Verrucomicrobiia</taxon>
        <taxon>Limisphaerales</taxon>
        <taxon>Limisphaeraceae</taxon>
        <taxon>Limisphaera</taxon>
    </lineage>
</organism>
<dbReference type="GO" id="GO:0090313">
    <property type="term" value="P:regulation of protein targeting to membrane"/>
    <property type="evidence" value="ECO:0007669"/>
    <property type="project" value="TreeGrafter"/>
</dbReference>
<dbReference type="Proteomes" id="UP000477311">
    <property type="component" value="Unassembled WGS sequence"/>
</dbReference>
<feature type="transmembrane region" description="Helical" evidence="1">
    <location>
        <begin position="6"/>
        <end position="27"/>
    </location>
</feature>
<dbReference type="InterPro" id="IPR052894">
    <property type="entry name" value="AsmA-related"/>
</dbReference>
<evidence type="ECO:0000313" key="3">
    <source>
        <dbReference type="Proteomes" id="UP000477311"/>
    </source>
</evidence>
<evidence type="ECO:0000256" key="1">
    <source>
        <dbReference type="SAM" id="Phobius"/>
    </source>
</evidence>
<dbReference type="Pfam" id="PF05359">
    <property type="entry name" value="DUF748"/>
    <property type="match status" value="1"/>
</dbReference>
<comment type="caution">
    <text evidence="2">The sequence shown here is derived from an EMBL/GenBank/DDBJ whole genome shotgun (WGS) entry which is preliminary data.</text>
</comment>
<keyword evidence="1" id="KW-0812">Transmembrane</keyword>
<keyword evidence="1" id="KW-1133">Transmembrane helix</keyword>
<accession>A0A6M1RWW1</accession>
<dbReference type="InterPro" id="IPR008023">
    <property type="entry name" value="DUF748"/>
</dbReference>
<sequence>MKKKWMVWVGGVAVVVIAATLTVVLFMGRLVKSAVETWGPRVAGVSVEVHGVALSPWSGRGEVTGLWVGNPEGYKTPHAIRVERARVEVAPLSFLGEKLHVRLVEVESPEITLELGPGGNNLKKILANVEAAMGGGGGRSGTESKSSGERKLQVDRFVLKGARVRVGATALGGTVPVRVPDIELENLGAGPEGITGAELAQKVLAAVVESTAGAAQQAATSLGREAAEAAGSVGKQAVEAAGKVTRGLGELFKKRE</sequence>
<proteinExistence type="predicted"/>
<evidence type="ECO:0008006" key="4">
    <source>
        <dbReference type="Google" id="ProtNLM"/>
    </source>
</evidence>
<evidence type="ECO:0000313" key="2">
    <source>
        <dbReference type="EMBL" id="NGO39844.1"/>
    </source>
</evidence>
<dbReference type="PANTHER" id="PTHR30441:SF8">
    <property type="entry name" value="DUF748 DOMAIN-CONTAINING PROTEIN"/>
    <property type="match status" value="1"/>
</dbReference>
<keyword evidence="3" id="KW-1185">Reference proteome</keyword>
<dbReference type="PANTHER" id="PTHR30441">
    <property type="entry name" value="DUF748 DOMAIN-CONTAINING PROTEIN"/>
    <property type="match status" value="1"/>
</dbReference>
<dbReference type="GO" id="GO:0005886">
    <property type="term" value="C:plasma membrane"/>
    <property type="evidence" value="ECO:0007669"/>
    <property type="project" value="TreeGrafter"/>
</dbReference>
<dbReference type="EMBL" id="JAAKYA010000072">
    <property type="protein sequence ID" value="NGO39844.1"/>
    <property type="molecule type" value="Genomic_DNA"/>
</dbReference>